<dbReference type="EMBL" id="UZAJ01010607">
    <property type="protein sequence ID" value="VDO58292.1"/>
    <property type="molecule type" value="Genomic_DNA"/>
</dbReference>
<feature type="region of interest" description="Disordered" evidence="4">
    <location>
        <begin position="1"/>
        <end position="61"/>
    </location>
</feature>
<reference evidence="5 6" key="2">
    <citation type="submission" date="2018-11" db="EMBL/GenBank/DDBJ databases">
        <authorList>
            <consortium name="Pathogen Informatics"/>
        </authorList>
    </citation>
    <scope>NUCLEOTIDE SEQUENCE [LARGE SCALE GENOMIC DNA]</scope>
</reference>
<name>A0A183HNC5_9BILA</name>
<evidence type="ECO:0000256" key="1">
    <source>
        <dbReference type="ARBA" id="ARBA00002844"/>
    </source>
</evidence>
<evidence type="ECO:0000313" key="6">
    <source>
        <dbReference type="Proteomes" id="UP000267606"/>
    </source>
</evidence>
<proteinExistence type="inferred from homology"/>
<keyword evidence="6" id="KW-1185">Reference proteome</keyword>
<keyword evidence="3" id="KW-0649">Protein kinase inhibitor</keyword>
<evidence type="ECO:0000256" key="3">
    <source>
        <dbReference type="ARBA" id="ARBA00023013"/>
    </source>
</evidence>
<feature type="compositionally biased region" description="Basic and acidic residues" evidence="4">
    <location>
        <begin position="48"/>
        <end position="61"/>
    </location>
</feature>
<evidence type="ECO:0000256" key="4">
    <source>
        <dbReference type="SAM" id="MobiDB-lite"/>
    </source>
</evidence>
<comment type="function">
    <text evidence="1">Extremely potent competitive inhibitor of cAMP-dependent protein kinase activity, this protein interacts with the catalytic subunit of the enzyme after the cAMP-induced dissociation of its regulatory chains.</text>
</comment>
<protein>
    <submittedName>
        <fullName evidence="7">Purkinje cell protein 2</fullName>
    </submittedName>
</protein>
<organism evidence="7">
    <name type="scientific">Onchocerca flexuosa</name>
    <dbReference type="NCBI Taxonomy" id="387005"/>
    <lineage>
        <taxon>Eukaryota</taxon>
        <taxon>Metazoa</taxon>
        <taxon>Ecdysozoa</taxon>
        <taxon>Nematoda</taxon>
        <taxon>Chromadorea</taxon>
        <taxon>Rhabditida</taxon>
        <taxon>Spirurina</taxon>
        <taxon>Spiruromorpha</taxon>
        <taxon>Filarioidea</taxon>
        <taxon>Onchocercidae</taxon>
        <taxon>Onchocerca</taxon>
    </lineage>
</organism>
<dbReference type="AlphaFoldDB" id="A0A183HNC5"/>
<reference evidence="7" key="1">
    <citation type="submission" date="2016-06" db="UniProtKB">
        <authorList>
            <consortium name="WormBaseParasite"/>
        </authorList>
    </citation>
    <scope>IDENTIFICATION</scope>
</reference>
<comment type="similarity">
    <text evidence="2">Belongs to the PKI family.</text>
</comment>
<dbReference type="WBParaSite" id="OFLC_0000898601-mRNA-1">
    <property type="protein sequence ID" value="OFLC_0000898601-mRNA-1"/>
    <property type="gene ID" value="OFLC_0000898601"/>
</dbReference>
<evidence type="ECO:0000256" key="2">
    <source>
        <dbReference type="ARBA" id="ARBA00006393"/>
    </source>
</evidence>
<accession>A0A183HNC5</accession>
<sequence>MGEMDDVPQGSCKSGTNEEEQMESFMKSGRSGRRNAVPEVDIQGVDPDAAKLAERKKDTVS</sequence>
<dbReference type="Pfam" id="PF02827">
    <property type="entry name" value="PKI"/>
    <property type="match status" value="1"/>
</dbReference>
<evidence type="ECO:0000313" key="5">
    <source>
        <dbReference type="EMBL" id="VDO58292.1"/>
    </source>
</evidence>
<dbReference type="Proteomes" id="UP000267606">
    <property type="component" value="Unassembled WGS sequence"/>
</dbReference>
<dbReference type="InterPro" id="IPR004171">
    <property type="entry name" value="cAMP_dep_PKI"/>
</dbReference>
<evidence type="ECO:0000313" key="7">
    <source>
        <dbReference type="WBParaSite" id="OFLC_0000898601-mRNA-1"/>
    </source>
</evidence>
<gene>
    <name evidence="5" type="ORF">OFLC_LOCUS8988</name>
</gene>
<dbReference type="GO" id="GO:0004862">
    <property type="term" value="F:cAMP-dependent protein kinase inhibitor activity"/>
    <property type="evidence" value="ECO:0007669"/>
    <property type="project" value="InterPro"/>
</dbReference>